<name>A0ABW0RKQ5_9GAMM</name>
<sequence>MPRLLPFLPAILALAGCQSLVPGGNRDIPEDTVLLSARHCLSEYIQDLEKVQFGPCLKVVSVDGKAPIVNDEGFIALPVATDIHLETSCVYRHADGSPIPATTETASFRITPDTFKKGGRRWYLHAQTQARGVVGCEPTLAPSVYPTYKTN</sequence>
<dbReference type="PROSITE" id="PS51257">
    <property type="entry name" value="PROKAR_LIPOPROTEIN"/>
    <property type="match status" value="1"/>
</dbReference>
<dbReference type="EMBL" id="JBHSNL010000001">
    <property type="protein sequence ID" value="MFC5544667.1"/>
    <property type="molecule type" value="Genomic_DNA"/>
</dbReference>
<proteinExistence type="predicted"/>
<accession>A0ABW0RKQ5</accession>
<reference evidence="2" key="1">
    <citation type="journal article" date="2019" name="Int. J. Syst. Evol. Microbiol.">
        <title>The Global Catalogue of Microorganisms (GCM) 10K type strain sequencing project: providing services to taxonomists for standard genome sequencing and annotation.</title>
        <authorList>
            <consortium name="The Broad Institute Genomics Platform"/>
            <consortium name="The Broad Institute Genome Sequencing Center for Infectious Disease"/>
            <person name="Wu L."/>
            <person name="Ma J."/>
        </authorList>
    </citation>
    <scope>NUCLEOTIDE SEQUENCE [LARGE SCALE GENOMIC DNA]</scope>
    <source>
        <strain evidence="2">CGMCC 4.1799</strain>
    </source>
</reference>
<gene>
    <name evidence="1" type="ORF">ACFPQA_06380</name>
</gene>
<evidence type="ECO:0000313" key="1">
    <source>
        <dbReference type="EMBL" id="MFC5544667.1"/>
    </source>
</evidence>
<evidence type="ECO:0008006" key="3">
    <source>
        <dbReference type="Google" id="ProtNLM"/>
    </source>
</evidence>
<dbReference type="RefSeq" id="WP_248154192.1">
    <property type="nucleotide sequence ID" value="NZ_JAKZAJ010000001.1"/>
</dbReference>
<keyword evidence="2" id="KW-1185">Reference proteome</keyword>
<comment type="caution">
    <text evidence="1">The sequence shown here is derived from an EMBL/GenBank/DDBJ whole genome shotgun (WGS) entry which is preliminary data.</text>
</comment>
<dbReference type="Proteomes" id="UP001596055">
    <property type="component" value="Unassembled WGS sequence"/>
</dbReference>
<evidence type="ECO:0000313" key="2">
    <source>
        <dbReference type="Proteomes" id="UP001596055"/>
    </source>
</evidence>
<protein>
    <recommendedName>
        <fullName evidence="3">Lipoprotein</fullName>
    </recommendedName>
</protein>
<organism evidence="1 2">
    <name type="scientific">Marinobacter koreensis</name>
    <dbReference type="NCBI Taxonomy" id="335974"/>
    <lineage>
        <taxon>Bacteria</taxon>
        <taxon>Pseudomonadati</taxon>
        <taxon>Pseudomonadota</taxon>
        <taxon>Gammaproteobacteria</taxon>
        <taxon>Pseudomonadales</taxon>
        <taxon>Marinobacteraceae</taxon>
        <taxon>Marinobacter</taxon>
    </lineage>
</organism>